<name>A0A0K6HSE1_9BURK</name>
<dbReference type="InterPro" id="IPR006311">
    <property type="entry name" value="TAT_signal"/>
</dbReference>
<feature type="chain" id="PRO_5005504759" evidence="4">
    <location>
        <begin position="28"/>
        <end position="261"/>
    </location>
</feature>
<dbReference type="PANTHER" id="PTHR30632">
    <property type="entry name" value="MOLYBDATE-BINDING PERIPLASMIC PROTEIN"/>
    <property type="match status" value="1"/>
</dbReference>
<evidence type="ECO:0000256" key="2">
    <source>
        <dbReference type="ARBA" id="ARBA00022723"/>
    </source>
</evidence>
<dbReference type="NCBIfam" id="TIGR01256">
    <property type="entry name" value="modA"/>
    <property type="match status" value="1"/>
</dbReference>
<evidence type="ECO:0000313" key="6">
    <source>
        <dbReference type="Proteomes" id="UP000183649"/>
    </source>
</evidence>
<dbReference type="RefSeq" id="WP_055449262.1">
    <property type="nucleotide sequence ID" value="NZ_CYHF01000001.1"/>
</dbReference>
<gene>
    <name evidence="5" type="ORF">Ga0061069_101320</name>
</gene>
<dbReference type="PANTHER" id="PTHR30632:SF14">
    <property type="entry name" value="TUNGSTATE_MOLYBDATE_CHROMATE-BINDING PROTEIN MODA"/>
    <property type="match status" value="1"/>
</dbReference>
<evidence type="ECO:0000256" key="1">
    <source>
        <dbReference type="ARBA" id="ARBA00009175"/>
    </source>
</evidence>
<evidence type="ECO:0000313" key="5">
    <source>
        <dbReference type="EMBL" id="CUA93683.1"/>
    </source>
</evidence>
<dbReference type="Pfam" id="PF13531">
    <property type="entry name" value="SBP_bac_11"/>
    <property type="match status" value="1"/>
</dbReference>
<protein>
    <submittedName>
        <fullName evidence="5">Molybdenum ABC transporter, periplasmic molybdate-binding protein</fullName>
    </submittedName>
</protein>
<dbReference type="STRING" id="339866.GCA_001418255_00318"/>
<dbReference type="InterPro" id="IPR050682">
    <property type="entry name" value="ModA/WtpA"/>
</dbReference>
<dbReference type="InterPro" id="IPR005950">
    <property type="entry name" value="ModA"/>
</dbReference>
<dbReference type="Proteomes" id="UP000183649">
    <property type="component" value="Unassembled WGS sequence"/>
</dbReference>
<dbReference type="SUPFAM" id="SSF53850">
    <property type="entry name" value="Periplasmic binding protein-like II"/>
    <property type="match status" value="1"/>
</dbReference>
<accession>A0A0K6HSE1</accession>
<evidence type="ECO:0000256" key="3">
    <source>
        <dbReference type="ARBA" id="ARBA00022729"/>
    </source>
</evidence>
<dbReference type="PROSITE" id="PS51318">
    <property type="entry name" value="TAT"/>
    <property type="match status" value="1"/>
</dbReference>
<dbReference type="EMBL" id="CYHF01000001">
    <property type="protein sequence ID" value="CUA93683.1"/>
    <property type="molecule type" value="Genomic_DNA"/>
</dbReference>
<keyword evidence="2" id="KW-0479">Metal-binding</keyword>
<reference evidence="6" key="1">
    <citation type="submission" date="2015-08" db="EMBL/GenBank/DDBJ databases">
        <authorList>
            <person name="Varghese N."/>
        </authorList>
    </citation>
    <scope>NUCLEOTIDE SEQUENCE [LARGE SCALE GENOMIC DNA]</scope>
    <source>
        <strain evidence="6">DSM 18181</strain>
    </source>
</reference>
<dbReference type="OrthoDB" id="9785015at2"/>
<keyword evidence="3 4" id="KW-0732">Signal</keyword>
<organism evidence="5 6">
    <name type="scientific">Thiomonas bhubaneswarensis</name>
    <dbReference type="NCBI Taxonomy" id="339866"/>
    <lineage>
        <taxon>Bacteria</taxon>
        <taxon>Pseudomonadati</taxon>
        <taxon>Pseudomonadota</taxon>
        <taxon>Betaproteobacteria</taxon>
        <taxon>Burkholderiales</taxon>
        <taxon>Thiomonas</taxon>
    </lineage>
</organism>
<dbReference type="GO" id="GO:0030973">
    <property type="term" value="F:molybdate ion binding"/>
    <property type="evidence" value="ECO:0007669"/>
    <property type="project" value="TreeGrafter"/>
</dbReference>
<sequence>MNARPLSRRTLVLAAVAAALPAARTWAAEPASLLLMAGAGYKRPVEALCADFTQRTGIPVERSYGNLQQIFAQARASGRVDVLIGDADFIDHAGDLDLPQRQTLGQGKLVLAWRRKLLGRRSPEPITDPVRDLPDMQSITLPNPQQAIYGRAAQQWLKAKGLWDRLQDKLKIVQTVPQVSAYLTSGQIDAGFLNLTEVLAVKGQLGGYLELQPGADSYAPIDIVAAFPPDGAQPATAQARAAFASFLRSPQAHAVLERAGL</sequence>
<keyword evidence="6" id="KW-1185">Reference proteome</keyword>
<feature type="signal peptide" evidence="4">
    <location>
        <begin position="1"/>
        <end position="27"/>
    </location>
</feature>
<dbReference type="GO" id="GO:0015689">
    <property type="term" value="P:molybdate ion transport"/>
    <property type="evidence" value="ECO:0007669"/>
    <property type="project" value="InterPro"/>
</dbReference>
<dbReference type="AlphaFoldDB" id="A0A0K6HSE1"/>
<evidence type="ECO:0000256" key="4">
    <source>
        <dbReference type="SAM" id="SignalP"/>
    </source>
</evidence>
<dbReference type="GO" id="GO:0046872">
    <property type="term" value="F:metal ion binding"/>
    <property type="evidence" value="ECO:0007669"/>
    <property type="project" value="UniProtKB-KW"/>
</dbReference>
<comment type="similarity">
    <text evidence="1">Belongs to the bacterial solute-binding protein ModA family.</text>
</comment>
<dbReference type="Gene3D" id="3.40.190.10">
    <property type="entry name" value="Periplasmic binding protein-like II"/>
    <property type="match status" value="2"/>
</dbReference>
<proteinExistence type="inferred from homology"/>